<sequence>MLVVFSGLPGTGKTTVARELAARRSALYLRIDAIEQAIKNAGSMQIGPAGYAVANAVAEANLRLGQDVVADCVDPVRESREGWRGVAERAAAKLVNIMLVCSDTAEHRRRVERRVGDIPGLALPDWNAVTIRHFEPREDAHLRLDSAVLSPAMLVERCQTYIADRP</sequence>
<dbReference type="EMBL" id="JAAEDH010000014">
    <property type="protein sequence ID" value="MBR0656029.1"/>
    <property type="molecule type" value="Genomic_DNA"/>
</dbReference>
<evidence type="ECO:0000313" key="2">
    <source>
        <dbReference type="Proteomes" id="UP001196068"/>
    </source>
</evidence>
<dbReference type="Pfam" id="PF13671">
    <property type="entry name" value="AAA_33"/>
    <property type="match status" value="1"/>
</dbReference>
<organism evidence="1 2">
    <name type="scientific">Plastoroseomonas arctica</name>
    <dbReference type="NCBI Taxonomy" id="1509237"/>
    <lineage>
        <taxon>Bacteria</taxon>
        <taxon>Pseudomonadati</taxon>
        <taxon>Pseudomonadota</taxon>
        <taxon>Alphaproteobacteria</taxon>
        <taxon>Acetobacterales</taxon>
        <taxon>Acetobacteraceae</taxon>
        <taxon>Plastoroseomonas</taxon>
    </lineage>
</organism>
<dbReference type="Gene3D" id="3.40.50.300">
    <property type="entry name" value="P-loop containing nucleotide triphosphate hydrolases"/>
    <property type="match status" value="1"/>
</dbReference>
<reference evidence="1" key="2">
    <citation type="journal article" date="2021" name="Syst. Appl. Microbiol.">
        <title>Roseomonas hellenica sp. nov., isolated from roots of wild-growing Alkanna tinctoria.</title>
        <authorList>
            <person name="Rat A."/>
            <person name="Naranjo H.D."/>
            <person name="Lebbe L."/>
            <person name="Cnockaert M."/>
            <person name="Krigas N."/>
            <person name="Grigoriadou K."/>
            <person name="Maloupa E."/>
            <person name="Willems A."/>
        </authorList>
    </citation>
    <scope>NUCLEOTIDE SEQUENCE</scope>
    <source>
        <strain evidence="1">LMG 28251</strain>
    </source>
</reference>
<protein>
    <submittedName>
        <fullName evidence="1">AAA family ATPase</fullName>
    </submittedName>
</protein>
<dbReference type="Proteomes" id="UP001196068">
    <property type="component" value="Unassembled WGS sequence"/>
</dbReference>
<evidence type="ECO:0000313" key="1">
    <source>
        <dbReference type="EMBL" id="MBR0656029.1"/>
    </source>
</evidence>
<keyword evidence="2" id="KW-1185">Reference proteome</keyword>
<comment type="caution">
    <text evidence="1">The sequence shown here is derived from an EMBL/GenBank/DDBJ whole genome shotgun (WGS) entry which is preliminary data.</text>
</comment>
<accession>A0AAF1JXC8</accession>
<reference evidence="1" key="1">
    <citation type="submission" date="2020-01" db="EMBL/GenBank/DDBJ databases">
        <authorList>
            <person name="Rat A."/>
        </authorList>
    </citation>
    <scope>NUCLEOTIDE SEQUENCE</scope>
    <source>
        <strain evidence="1">LMG 28251</strain>
    </source>
</reference>
<name>A0AAF1JXC8_9PROT</name>
<dbReference type="SUPFAM" id="SSF52540">
    <property type="entry name" value="P-loop containing nucleoside triphosphate hydrolases"/>
    <property type="match status" value="1"/>
</dbReference>
<dbReference type="PANTHER" id="PTHR37807">
    <property type="entry name" value="OS07G0160300 PROTEIN"/>
    <property type="match status" value="1"/>
</dbReference>
<dbReference type="PANTHER" id="PTHR37807:SF3">
    <property type="entry name" value="OS07G0160300 PROTEIN"/>
    <property type="match status" value="1"/>
</dbReference>
<proteinExistence type="predicted"/>
<dbReference type="AlphaFoldDB" id="A0AAF1JXC8"/>
<dbReference type="InterPro" id="IPR027417">
    <property type="entry name" value="P-loop_NTPase"/>
</dbReference>
<gene>
    <name evidence="1" type="ORF">GXW79_13180</name>
</gene>